<keyword evidence="2" id="KW-1003">Cell membrane</keyword>
<dbReference type="CDD" id="cd09159">
    <property type="entry name" value="PLDc_ybhO_like_2"/>
    <property type="match status" value="1"/>
</dbReference>
<accession>A0A7J4ZM85</accession>
<evidence type="ECO:0000256" key="1">
    <source>
        <dbReference type="ARBA" id="ARBA00004236"/>
    </source>
</evidence>
<dbReference type="Pfam" id="PF13091">
    <property type="entry name" value="PLDc_2"/>
    <property type="match status" value="2"/>
</dbReference>
<feature type="domain" description="PLD phosphodiesterase" evidence="10">
    <location>
        <begin position="376"/>
        <end position="403"/>
    </location>
</feature>
<dbReference type="InterPro" id="IPR022924">
    <property type="entry name" value="Cardiolipin_synthase"/>
</dbReference>
<organism evidence="11 12">
    <name type="scientific">Oryzomonas japonica</name>
    <dbReference type="NCBI Taxonomy" id="2603858"/>
    <lineage>
        <taxon>Bacteria</taxon>
        <taxon>Pseudomonadati</taxon>
        <taxon>Thermodesulfobacteriota</taxon>
        <taxon>Desulfuromonadia</taxon>
        <taxon>Geobacterales</taxon>
        <taxon>Geobacteraceae</taxon>
        <taxon>Oryzomonas</taxon>
    </lineage>
</organism>
<dbReference type="GO" id="GO:0005886">
    <property type="term" value="C:plasma membrane"/>
    <property type="evidence" value="ECO:0007669"/>
    <property type="project" value="UniProtKB-SubCell"/>
</dbReference>
<evidence type="ECO:0000256" key="9">
    <source>
        <dbReference type="SAM" id="SignalP"/>
    </source>
</evidence>
<dbReference type="SUPFAM" id="SSF56024">
    <property type="entry name" value="Phospholipase D/nuclease"/>
    <property type="match status" value="2"/>
</dbReference>
<dbReference type="EMBL" id="VZQZ01000011">
    <property type="protein sequence ID" value="KAB0663783.1"/>
    <property type="molecule type" value="Genomic_DNA"/>
</dbReference>
<keyword evidence="3" id="KW-0808">Transferase</keyword>
<evidence type="ECO:0000256" key="2">
    <source>
        <dbReference type="ARBA" id="ARBA00022475"/>
    </source>
</evidence>
<keyword evidence="12" id="KW-1185">Reference proteome</keyword>
<dbReference type="GO" id="GO:0032049">
    <property type="term" value="P:cardiolipin biosynthetic process"/>
    <property type="evidence" value="ECO:0007669"/>
    <property type="project" value="UniProtKB-UniRule"/>
</dbReference>
<dbReference type="SMART" id="SM00155">
    <property type="entry name" value="PLDc"/>
    <property type="match status" value="2"/>
</dbReference>
<keyword evidence="5" id="KW-0677">Repeat</keyword>
<dbReference type="AlphaFoldDB" id="A0A7J4ZM85"/>
<dbReference type="CDD" id="cd09110">
    <property type="entry name" value="PLDc_CLS_1"/>
    <property type="match status" value="1"/>
</dbReference>
<keyword evidence="6" id="KW-1133">Transmembrane helix</keyword>
<dbReference type="EC" id="2.7.8.-" evidence="8"/>
<feature type="domain" description="PLD phosphodiesterase" evidence="10">
    <location>
        <begin position="193"/>
        <end position="220"/>
    </location>
</feature>
<feature type="signal peptide" evidence="9">
    <location>
        <begin position="1"/>
        <end position="24"/>
    </location>
</feature>
<evidence type="ECO:0000256" key="4">
    <source>
        <dbReference type="ARBA" id="ARBA00022692"/>
    </source>
</evidence>
<evidence type="ECO:0000313" key="12">
    <source>
        <dbReference type="Proteomes" id="UP000420562"/>
    </source>
</evidence>
<evidence type="ECO:0000313" key="11">
    <source>
        <dbReference type="EMBL" id="KAB0663783.1"/>
    </source>
</evidence>
<keyword evidence="7" id="KW-0472">Membrane</keyword>
<dbReference type="Proteomes" id="UP000420562">
    <property type="component" value="Unassembled WGS sequence"/>
</dbReference>
<dbReference type="RefSeq" id="WP_151129478.1">
    <property type="nucleotide sequence ID" value="NZ_VZQZ01000011.1"/>
</dbReference>
<dbReference type="PANTHER" id="PTHR21248:SF22">
    <property type="entry name" value="PHOSPHOLIPASE D"/>
    <property type="match status" value="1"/>
</dbReference>
<reference evidence="11 12" key="1">
    <citation type="submission" date="2019-09" db="EMBL/GenBank/DDBJ databases">
        <title>Geobacter sp. Red96, a novel strain isolated from paddy soil.</title>
        <authorList>
            <person name="Xu Z."/>
            <person name="Masuda Y."/>
            <person name="Itoh H."/>
            <person name="Senoo K."/>
        </authorList>
    </citation>
    <scope>NUCLEOTIDE SEQUENCE [LARGE SCALE GENOMIC DNA]</scope>
    <source>
        <strain evidence="11 12">Red96</strain>
    </source>
</reference>
<dbReference type="Gene3D" id="3.30.870.10">
    <property type="entry name" value="Endonuclease Chain A"/>
    <property type="match status" value="2"/>
</dbReference>
<proteinExistence type="predicted"/>
<dbReference type="InterPro" id="IPR001736">
    <property type="entry name" value="PLipase_D/transphosphatidylase"/>
</dbReference>
<evidence type="ECO:0000259" key="10">
    <source>
        <dbReference type="PROSITE" id="PS50035"/>
    </source>
</evidence>
<dbReference type="PROSITE" id="PS50035">
    <property type="entry name" value="PLD"/>
    <property type="match status" value="2"/>
</dbReference>
<evidence type="ECO:0000256" key="3">
    <source>
        <dbReference type="ARBA" id="ARBA00022679"/>
    </source>
</evidence>
<keyword evidence="4" id="KW-0812">Transmembrane</keyword>
<keyword evidence="9" id="KW-0732">Signal</keyword>
<evidence type="ECO:0000256" key="6">
    <source>
        <dbReference type="ARBA" id="ARBA00022989"/>
    </source>
</evidence>
<sequence>MTIIKPYIAFFLLASILSIGNGCATLPDVSEIMDETQTAQNETQIVSSKGLLSPQKSKAIMERLKRSVPPTDILERHAAVTESVTESPLTKGNKVTLLADGQVVYAAMFKAMQKAKDHINLESYIIENDETGRKFGDLLLQKHAEGVQVNIIYDSMGSMNTPASFFQRLRDNGIQVVGFNPINPLDAGEQWKLIHRDHRKILIVDGSVAIIGGVNISKVYSSNPFKRKKSEKPPIHWRDTDIQVEGPAVAEFQKLFFDSWSKQKGPKLPERNFFPEQKEKGNALVRVVGSTPGETNRIPFIVYVSAITFAEHSIHMTNSYFIPDKQILKALTDAAKRGVDVKIILPGITDSQLTLHAQRHHYAELLKAGVKLYECSTVLLHAKSAVIDTVWSTVGSTNMDTLSMLNNDEVNAIVLNHDFAVEMEKMFVRDLANSRQIQWSEWQKRPLLPRVREWFVNLFDRWL</sequence>
<evidence type="ECO:0000256" key="5">
    <source>
        <dbReference type="ARBA" id="ARBA00022737"/>
    </source>
</evidence>
<name>A0A7J4ZM85_9BACT</name>
<dbReference type="PANTHER" id="PTHR21248">
    <property type="entry name" value="CARDIOLIPIN SYNTHASE"/>
    <property type="match status" value="1"/>
</dbReference>
<dbReference type="GO" id="GO:0008808">
    <property type="term" value="F:cardiolipin synthase activity"/>
    <property type="evidence" value="ECO:0007669"/>
    <property type="project" value="UniProtKB-UniRule"/>
</dbReference>
<comment type="subcellular location">
    <subcellularLocation>
        <location evidence="1">Cell membrane</location>
    </subcellularLocation>
</comment>
<protein>
    <recommendedName>
        <fullName evidence="8">Cardiolipin synthase</fullName>
        <ecNumber evidence="8">2.7.8.-</ecNumber>
    </recommendedName>
</protein>
<comment type="caution">
    <text evidence="11">The sequence shown here is derived from an EMBL/GenBank/DDBJ whole genome shotgun (WGS) entry which is preliminary data.</text>
</comment>
<dbReference type="NCBIfam" id="TIGR04265">
    <property type="entry name" value="bac_cardiolipin"/>
    <property type="match status" value="1"/>
</dbReference>
<evidence type="ECO:0000256" key="7">
    <source>
        <dbReference type="ARBA" id="ARBA00023136"/>
    </source>
</evidence>
<feature type="chain" id="PRO_5029502389" description="Cardiolipin synthase" evidence="9">
    <location>
        <begin position="25"/>
        <end position="463"/>
    </location>
</feature>
<evidence type="ECO:0000256" key="8">
    <source>
        <dbReference type="NCBIfam" id="TIGR04265"/>
    </source>
</evidence>
<dbReference type="InterPro" id="IPR025202">
    <property type="entry name" value="PLD-like_dom"/>
</dbReference>
<gene>
    <name evidence="11" type="primary">cls</name>
    <name evidence="11" type="ORF">F6V25_15230</name>
</gene>